<dbReference type="Pfam" id="PF00856">
    <property type="entry name" value="SET"/>
    <property type="match status" value="1"/>
</dbReference>
<dbReference type="InterPro" id="IPR050600">
    <property type="entry name" value="SETD3_SETD6_MTase"/>
</dbReference>
<evidence type="ECO:0000313" key="3">
    <source>
        <dbReference type="EMBL" id="KAB8290504.1"/>
    </source>
</evidence>
<dbReference type="AlphaFoldDB" id="A0A5N6JQ88"/>
<accession>A0A5N6JQ88</accession>
<name>A0A5N6JQ88_MONLA</name>
<dbReference type="Gene3D" id="3.90.1410.10">
    <property type="entry name" value="set domain protein methyltransferase, domain 1"/>
    <property type="match status" value="1"/>
</dbReference>
<feature type="region of interest" description="Disordered" evidence="1">
    <location>
        <begin position="1"/>
        <end position="24"/>
    </location>
</feature>
<gene>
    <name evidence="3" type="ORF">EYC80_010934</name>
</gene>
<dbReference type="SUPFAM" id="SSF82199">
    <property type="entry name" value="SET domain"/>
    <property type="match status" value="1"/>
</dbReference>
<keyword evidence="4" id="KW-1185">Reference proteome</keyword>
<proteinExistence type="predicted"/>
<protein>
    <recommendedName>
        <fullName evidence="2">SET domain-containing protein</fullName>
    </recommendedName>
</protein>
<sequence length="401" mass="44886">MDQSNDTNSHLLQEADSSSSNGTGVDMQVHHEFTQWAVNQGVIINGIAPFRFPGKGLGLVANRDFEIGDTLVQVPIKTLRKATDVSSQYSELAPNIAVHSLLALSLDSLLGPEWVAVLPSRQDMHTSMPLFWDPSLQELLPHSAKALLKTQKEKIASAWTIICKAFPEPPITYEDFTYNYSVVNSRTFYYVSPAIKSSKHQPAKEDRLALNPFADYMNHSAHPTVNATLSRAGYTLTASQPIKQGSEVHISYGSHSNDFLLVEYGFILDTNPWDEVRLDSWITPLLTPEQSEHLQETGFLGNYMLDGDTICYRTQVVLRILSLPSGRWRRFVQGLESEEISQEAADKVLVKILMAGKIEAIEMIKRVGDNQAGLDSQRDTLNRRWSQLIMLVGRALNRVEC</sequence>
<evidence type="ECO:0000313" key="4">
    <source>
        <dbReference type="Proteomes" id="UP000326757"/>
    </source>
</evidence>
<dbReference type="EMBL" id="VIGI01000017">
    <property type="protein sequence ID" value="KAB8290504.1"/>
    <property type="molecule type" value="Genomic_DNA"/>
</dbReference>
<dbReference type="GO" id="GO:0016279">
    <property type="term" value="F:protein-lysine N-methyltransferase activity"/>
    <property type="evidence" value="ECO:0007669"/>
    <property type="project" value="UniProtKB-ARBA"/>
</dbReference>
<dbReference type="InterPro" id="IPR001214">
    <property type="entry name" value="SET_dom"/>
</dbReference>
<feature type="compositionally biased region" description="Polar residues" evidence="1">
    <location>
        <begin position="1"/>
        <end position="23"/>
    </location>
</feature>
<organism evidence="3 4">
    <name type="scientific">Monilinia laxa</name>
    <name type="common">Brown rot fungus</name>
    <name type="synonym">Sclerotinia laxa</name>
    <dbReference type="NCBI Taxonomy" id="61186"/>
    <lineage>
        <taxon>Eukaryota</taxon>
        <taxon>Fungi</taxon>
        <taxon>Dikarya</taxon>
        <taxon>Ascomycota</taxon>
        <taxon>Pezizomycotina</taxon>
        <taxon>Leotiomycetes</taxon>
        <taxon>Helotiales</taxon>
        <taxon>Sclerotiniaceae</taxon>
        <taxon>Monilinia</taxon>
    </lineage>
</organism>
<dbReference type="PANTHER" id="PTHR13271">
    <property type="entry name" value="UNCHARACTERIZED PUTATIVE METHYLTRANSFERASE"/>
    <property type="match status" value="1"/>
</dbReference>
<dbReference type="Proteomes" id="UP000326757">
    <property type="component" value="Unassembled WGS sequence"/>
</dbReference>
<dbReference type="OrthoDB" id="341421at2759"/>
<evidence type="ECO:0000256" key="1">
    <source>
        <dbReference type="SAM" id="MobiDB-lite"/>
    </source>
</evidence>
<dbReference type="InterPro" id="IPR046341">
    <property type="entry name" value="SET_dom_sf"/>
</dbReference>
<evidence type="ECO:0000259" key="2">
    <source>
        <dbReference type="PROSITE" id="PS50280"/>
    </source>
</evidence>
<dbReference type="PANTHER" id="PTHR13271:SF137">
    <property type="entry name" value="SET DOMAIN-CONTAINING PROTEIN"/>
    <property type="match status" value="1"/>
</dbReference>
<comment type="caution">
    <text evidence="3">The sequence shown here is derived from an EMBL/GenBank/DDBJ whole genome shotgun (WGS) entry which is preliminary data.</text>
</comment>
<reference evidence="3 4" key="1">
    <citation type="submission" date="2019-06" db="EMBL/GenBank/DDBJ databases">
        <title>Genome Sequence of the Brown Rot Fungal Pathogen Monilinia laxa.</title>
        <authorList>
            <person name="De Miccolis Angelini R.M."/>
            <person name="Landi L."/>
            <person name="Abate D."/>
            <person name="Pollastro S."/>
            <person name="Romanazzi G."/>
            <person name="Faretra F."/>
        </authorList>
    </citation>
    <scope>NUCLEOTIDE SEQUENCE [LARGE SCALE GENOMIC DNA]</scope>
    <source>
        <strain evidence="3 4">Mlax316</strain>
    </source>
</reference>
<dbReference type="PROSITE" id="PS50280">
    <property type="entry name" value="SET"/>
    <property type="match status" value="1"/>
</dbReference>
<feature type="domain" description="SET" evidence="2">
    <location>
        <begin position="45"/>
        <end position="253"/>
    </location>
</feature>